<dbReference type="Proteomes" id="UP001066276">
    <property type="component" value="Chromosome 10"/>
</dbReference>
<dbReference type="AlphaFoldDB" id="A0AAV7M913"/>
<evidence type="ECO:0000313" key="3">
    <source>
        <dbReference type="Proteomes" id="UP001066276"/>
    </source>
</evidence>
<gene>
    <name evidence="2" type="ORF">NDU88_005121</name>
</gene>
<organism evidence="2 3">
    <name type="scientific">Pleurodeles waltl</name>
    <name type="common">Iberian ribbed newt</name>
    <dbReference type="NCBI Taxonomy" id="8319"/>
    <lineage>
        <taxon>Eukaryota</taxon>
        <taxon>Metazoa</taxon>
        <taxon>Chordata</taxon>
        <taxon>Craniata</taxon>
        <taxon>Vertebrata</taxon>
        <taxon>Euteleostomi</taxon>
        <taxon>Amphibia</taxon>
        <taxon>Batrachia</taxon>
        <taxon>Caudata</taxon>
        <taxon>Salamandroidea</taxon>
        <taxon>Salamandridae</taxon>
        <taxon>Pleurodelinae</taxon>
        <taxon>Pleurodeles</taxon>
    </lineage>
</organism>
<feature type="compositionally biased region" description="Polar residues" evidence="1">
    <location>
        <begin position="1"/>
        <end position="16"/>
    </location>
</feature>
<feature type="compositionally biased region" description="Polar residues" evidence="1">
    <location>
        <begin position="108"/>
        <end position="128"/>
    </location>
</feature>
<comment type="caution">
    <text evidence="2">The sequence shown here is derived from an EMBL/GenBank/DDBJ whole genome shotgun (WGS) entry which is preliminary data.</text>
</comment>
<feature type="region of interest" description="Disordered" evidence="1">
    <location>
        <begin position="1"/>
        <end position="20"/>
    </location>
</feature>
<evidence type="ECO:0000256" key="1">
    <source>
        <dbReference type="SAM" id="MobiDB-lite"/>
    </source>
</evidence>
<evidence type="ECO:0000313" key="2">
    <source>
        <dbReference type="EMBL" id="KAJ1100032.1"/>
    </source>
</evidence>
<proteinExistence type="predicted"/>
<keyword evidence="3" id="KW-1185">Reference proteome</keyword>
<feature type="region of interest" description="Disordered" evidence="1">
    <location>
        <begin position="162"/>
        <end position="207"/>
    </location>
</feature>
<feature type="region of interest" description="Disordered" evidence="1">
    <location>
        <begin position="26"/>
        <end position="144"/>
    </location>
</feature>
<name>A0AAV7M913_PLEWA</name>
<reference evidence="2" key="1">
    <citation type="journal article" date="2022" name="bioRxiv">
        <title>Sequencing and chromosome-scale assembly of the giantPleurodeles waltlgenome.</title>
        <authorList>
            <person name="Brown T."/>
            <person name="Elewa A."/>
            <person name="Iarovenko S."/>
            <person name="Subramanian E."/>
            <person name="Araus A.J."/>
            <person name="Petzold A."/>
            <person name="Susuki M."/>
            <person name="Suzuki K.-i.T."/>
            <person name="Hayashi T."/>
            <person name="Toyoda A."/>
            <person name="Oliveira C."/>
            <person name="Osipova E."/>
            <person name="Leigh N.D."/>
            <person name="Simon A."/>
            <person name="Yun M.H."/>
        </authorList>
    </citation>
    <scope>NUCLEOTIDE SEQUENCE</scope>
    <source>
        <strain evidence="2">20211129_DDA</strain>
        <tissue evidence="2">Liver</tissue>
    </source>
</reference>
<sequence>MGRDQQALQGTGTSKNYEMGLQVAAIQHSCGGPQPDPASDRALQGRQQGTADKNTRGPPQVPGPPAMSKYCQKGGKPPTTGGGAIHLPHQHRATAQTIHREAPWAPGTQRQPVGPTGSTPRLSPQNTGARPIQPGGVAPRPRPWQLLTAKPSGAAELPTLLARQLGPGTRPAVDAPASVRRDEETPACSLPGTSDVVSGVGGRAGGSTKRRNVAFLVLRRQSLTVWRPSRRKAKPRSPALKGNKALVVPIKRHATASNIQPFLLTVPEKTGTL</sequence>
<protein>
    <submittedName>
        <fullName evidence="2">Uncharacterized protein</fullName>
    </submittedName>
</protein>
<dbReference type="EMBL" id="JANPWB010000014">
    <property type="protein sequence ID" value="KAJ1100032.1"/>
    <property type="molecule type" value="Genomic_DNA"/>
</dbReference>
<accession>A0AAV7M913</accession>